<dbReference type="SMART" id="SM01343">
    <property type="entry name" value="FATC"/>
    <property type="match status" value="1"/>
</dbReference>
<protein>
    <recommendedName>
        <fullName evidence="2">non-specific serine/threonine protein kinase</fullName>
        <ecNumber evidence="2">2.7.11.1</ecNumber>
    </recommendedName>
</protein>
<dbReference type="InterPro" id="IPR014009">
    <property type="entry name" value="PIK_FAT"/>
</dbReference>
<dbReference type="SUPFAM" id="SSF48371">
    <property type="entry name" value="ARM repeat"/>
    <property type="match status" value="1"/>
</dbReference>
<keyword evidence="16" id="KW-1185">Reference proteome</keyword>
<dbReference type="PANTHER" id="PTHR11139">
    <property type="entry name" value="ATAXIA TELANGIECTASIA MUTATED ATM -RELATED"/>
    <property type="match status" value="1"/>
</dbReference>
<dbReference type="FunFam" id="1.10.1070.11:FF:000008">
    <property type="entry name" value="serine/threonine-protein kinase SMG1 isoform X2"/>
    <property type="match status" value="1"/>
</dbReference>
<dbReference type="GO" id="GO:0016242">
    <property type="term" value="P:negative regulation of macroautophagy"/>
    <property type="evidence" value="ECO:0007669"/>
    <property type="project" value="TreeGrafter"/>
</dbReference>
<dbReference type="SMART" id="SM00146">
    <property type="entry name" value="PI3Kc"/>
    <property type="match status" value="1"/>
</dbReference>
<dbReference type="InterPro" id="IPR039414">
    <property type="entry name" value="SMG1_PIKKc"/>
</dbReference>
<dbReference type="GO" id="GO:0005737">
    <property type="term" value="C:cytoplasm"/>
    <property type="evidence" value="ECO:0007669"/>
    <property type="project" value="TreeGrafter"/>
</dbReference>
<dbReference type="InterPro" id="IPR016024">
    <property type="entry name" value="ARM-type_fold"/>
</dbReference>
<evidence type="ECO:0000256" key="3">
    <source>
        <dbReference type="ARBA" id="ARBA00022527"/>
    </source>
</evidence>
<dbReference type="PANTHER" id="PTHR11139:SF119">
    <property type="entry name" value="SERINE_THREONINE-PROTEIN KINASE SMG1"/>
    <property type="match status" value="1"/>
</dbReference>
<evidence type="ECO:0000256" key="4">
    <source>
        <dbReference type="ARBA" id="ARBA00022679"/>
    </source>
</evidence>
<dbReference type="InterPro" id="IPR018936">
    <property type="entry name" value="PI3/4_kinase_CS"/>
</dbReference>
<dbReference type="FunFam" id="3.30.1010.10:FF:000010">
    <property type="entry name" value="serine/threonine-protein kinase SMG1 isoform X1"/>
    <property type="match status" value="1"/>
</dbReference>
<dbReference type="Pfam" id="PF00454">
    <property type="entry name" value="PI3_PI4_kinase"/>
    <property type="match status" value="1"/>
</dbReference>
<dbReference type="SMART" id="SM01345">
    <property type="entry name" value="Rapamycin_bind"/>
    <property type="match status" value="1"/>
</dbReference>
<evidence type="ECO:0000259" key="13">
    <source>
        <dbReference type="PROSITE" id="PS51189"/>
    </source>
</evidence>
<keyword evidence="3" id="KW-0723">Serine/threonine-protein kinase</keyword>
<dbReference type="Gene3D" id="1.10.1070.11">
    <property type="entry name" value="Phosphatidylinositol 3-/4-kinase, catalytic domain"/>
    <property type="match status" value="1"/>
</dbReference>
<keyword evidence="4" id="KW-0808">Transferase</keyword>
<dbReference type="GO" id="GO:0005634">
    <property type="term" value="C:nucleus"/>
    <property type="evidence" value="ECO:0007669"/>
    <property type="project" value="TreeGrafter"/>
</dbReference>
<dbReference type="InterPro" id="IPR000403">
    <property type="entry name" value="PI3/4_kinase_cat_dom"/>
</dbReference>
<comment type="catalytic activity">
    <reaction evidence="9">
        <text>L-threonyl-[protein] + ATP = O-phospho-L-threonyl-[protein] + ADP + H(+)</text>
        <dbReference type="Rhea" id="RHEA:46608"/>
        <dbReference type="Rhea" id="RHEA-COMP:11060"/>
        <dbReference type="Rhea" id="RHEA-COMP:11605"/>
        <dbReference type="ChEBI" id="CHEBI:15378"/>
        <dbReference type="ChEBI" id="CHEBI:30013"/>
        <dbReference type="ChEBI" id="CHEBI:30616"/>
        <dbReference type="ChEBI" id="CHEBI:61977"/>
        <dbReference type="ChEBI" id="CHEBI:456216"/>
        <dbReference type="EC" id="2.7.11.1"/>
    </reaction>
</comment>
<feature type="domain" description="FATC" evidence="14">
    <location>
        <begin position="3353"/>
        <end position="3385"/>
    </location>
</feature>
<sequence>MISNSSSSYKHKASKNHDFDYDHSDENYDNNSVDDEAVESNHKYNVYSRDGRYRGGIGRAKSTEFRSSNRLHDRRGGYRGRGGSSRRGDRDYSDNLYSTRKYDLRNSDSGGNYRGKFYEPEKKVDFKYSLPEDTRISKLLRRLSSEVDQDNSLAISKKLLEVLLIPDNAIYVRKAFHILGESMYDIVHVSPGPLAKQQAARALGRMGYIMGQENDFERYQHWLFSKMVSSHEEIQILLMKSFKETFSMEAKKPVLENHADNLINSLVATIETTENTEIFKAILDTLMSFVELYPRNFYDQFRDTIDLLFGWHVDHTQSLSNIEFISRNLLRTSHHFKYNLDFSVSLIENFLEDIANYSTQIEHVTVLILALNTILKCLDTDFYPVNNKFGSVEFVNKCLWKIANVFHDFLKEGVQDNLIIAANECISLLLAAIENKSQKLTTKIFELTDDELALIDDFSDASIVSLLLFISKTVKELSTNLPIELIEKLIGPESKVLYLRHSPVKNIQNAVICVYQSLLNVKNVSLLQEAYRYVLGDLEVAFRQIVPNLEFLTQNNPFSERKINKSENFELTVLFLLRCLSQLANASSIIVMWALKPTILELVGVNLQPYNPLLAKNTPSLQYSLLYLLYSHCKCYNHFISNSSLVTNKKELPNMMKLFTISDGLNMNDVPNTSPNSGNFAIILNILYKTLNTTTSCEVKLLLLQWMNDILINSENYLENLYDNEQFQQITNILVKCGYKFHPKIAEMVCENLDKLLSNKQLSWTNIFLSNVCDLCKLHLNSNHQELRQCYGNLVSNIPWDIAIVELNKKNTGYTKKIRRMQSKDYNNYMLYMAQHLHLNGNIEGEIYSLQFKAFMDYLLNNEDYPHHWLQELFACCWTYEGQMNMELFYELAINSRQVLSNWVTLEAAQFCVNYKLRTPLGKPNETFTKIEGALNQLGNDLIALKKTGKSDTANTDADRVKMLLQFVEHLEKSIYNASEGTALAMPQPTKVVKSFFIANTNTCNEWLSRIRMVVIHIALHSGESNIALRHGQSLLRDFVNSGKSNSPEFEKVLIFVTIAFLNLKETEALYGVYAWCKNMFAKRLTWIKLAAEQASKKYEIALEGYLKLLEENQNPDEKNKPDCLPLEPDTLNFIQDQIVVCYKELNNWADLVKWHEQDKQENIENGRKYWFNSTDWDCNKSLANLDISNHAFKSLSTWEYKEENKSWSVYETLSAVETNLFNVAVNITSKTVEDSTTKLNTNISTIQRSIQEHLNSAPTEFLQNFSLLLYVANGLKNVANNSPAHTVFLVSENFENEIEKVDSSVLRKILWWSEYFGAVQNQGFNIFCSNLRLDIIKRARKEKNHKLAHLHLTKFFRDKDVQLENFEYGSIANTFIEKVGDIQIWSVDVAKAASEIIKLSYIQEENRNHTFNLCAATSTAISKYAELFGGMELRKISSKILIKLAAWLQINENISLTEMNSPLGKLIMVLPEIGMMENIAANIIPLNEMAIGKLLQFSVHHCTTLAKSWNAFGTWCYRWGKKIVDHSSDIKNNLTDEQCLEIKKLLPSDATEEDCEKIMLIISQTRSIIDEEDIDSNEINTSEMIQGQLQCVDVLKYANDDVLHGLVQIWRNTQKRIYAYYFLSADAYFKYLHLASNLENITKSTECYTITVTLRLLRLIVKYALELQNILEEGLQTTPTQPWKVIIPQLFSRLNHPEGYVRHRVSDLLCRVAEDAPQLITFPAVVGALEGGLKFEFSEITLPKDCLSQNNDRIEDNELNEDDDYDSDNEESTNTLQTCFKTMVDTLSKQDSETITQVQTLVKELRRITLLWDELWLGTLAQHQTEISKRQQQLEFEIEKVNENTNLNSEEKISLIAEKHRIIIKPIIFILEQLLDVTSVDAETPHEKEFQEKYMDDIKSVIAKLKNPETPEKPQESLLPLKTLQKKFQQKFHKRASYSLKMQDISPILHGIKDTVIAMPGIATTAKNITIAYVSNVVSILPTKTKPKKLIFYGSDGQTYTYLFKGLEDLHLDERIMQFLSIANTMMAQNTDPTGHNLYRARHYSVIPLGPRSGLISWVDGTTPAFALYKRWQQREIAKPSTKNAVNTTTSVLRPSELFYNKLNPLLQEHGVKNPENRKEWPLAVLKQVLTELMSETPSDLLSKELWCNSISAGAWWQIVKRYSYSVAVMSIIGYIIGLGDRHLDNMLVDLNTGDVVHIDYNVCFEKGKTLRVPEKVPFRLTPNIKEALGATGVEGIFRLACENVLKTMKKGRETLLTLLEAFVYDPLIDWTVGGEVLAGTTFGGVATTGTSRQSKKDLEREVTLSMFNVRCTEMRAEWNENKDEVLSELPKLEASLNHWLSIEKVIAKSDDLLQDLHQQLALVKEAEAHGANKHPLYKLPMKYAAYHKSQSAMNLAKKDLETIITDYQRHLLVYDEALKSFEKGTSNALLINISSNGCDTNIFDLVREFLHNAGKDDVILQCQQSETEMDELCQNINIFSKKCLQHLQNYYSILSTSPKSYLDNHRLKLFVQWASLLLEKRNIESCEYVFENFNVLLENNLSTNVFKFAIGLDSLYQETVGHVNKLFEELTKLSTKEPTIVLEKLYSNAKLSISSFLASEKGAASAFEFVIASELVLLNRNFITLEIAAHRSDKVLIKLQTREGDWFLDDLVMNSMRAVEMVNTLLLRQTTDDRKMLRVLSGVKIANNIYQGLFDLQSNFHTIILPESMKKIQSEEPTVLQMINDLNELISSLDLSIPELIEQLGKILQSILMQMDVNKSYDYILEMVLNIRLKFQTLIGLQTENLSQGKMLLMGFNGLFEKLSQEMNNLVSTLSDLETPKSWKKIDQVKEAKSISAHIFNPDVRKILDDIFLLKRIQTISDFLRICQDMCQSFKKNANLVIYNDEQLAKPVRQFIADFISSQLLGITTETIAYTVCCILQNLGIDLTLEIEQRDIGAEHKVPLDEICHKAWNVCLKKGIFTHNVWSQAQSLENNLKNAWEKIKNPKKLEQKLAQLQSTAIRLQNQLMVHNFMYDVHGINSVRNKLLADCHKELLALQTVLTKLAEAREKQQILIDNAYQRLNWAKGANPNVGEISKAFENAVQLRDNQLNIEQKAAANILSIGNSILQYEILRNNNVESNAYNNAFSDSFENWRTACQYGNERIESMSHTEECIMNLLSTELLNDPKWLNVISDQITKKISFEQKKLTEAKTFIVSERLNLQSIIENLKLIYGVQGRLMSDVKNLIKAMTKIEDYSVQTHYFIEEYRQYIEHFNLLFAAFKKDVRMEEINDAIKHVEFIKTHTEHVYDMLFDLEVKKGRTSLVRRDCLLNLKMPLKQDSTTKGQQRNAYAVGVWRRVKMKLEGRDPDPGKKYTAQEQVDYVIKEATSLENLALLYEGWTPWV</sequence>
<dbReference type="Pfam" id="PF15785">
    <property type="entry name" value="SMG1"/>
    <property type="match status" value="1"/>
</dbReference>
<dbReference type="Gene3D" id="3.30.1010.10">
    <property type="entry name" value="Phosphatidylinositol 3-kinase Catalytic Subunit, Chain A, domain 4"/>
    <property type="match status" value="1"/>
</dbReference>
<feature type="compositionally biased region" description="Basic and acidic residues" evidence="11">
    <location>
        <begin position="15"/>
        <end position="26"/>
    </location>
</feature>
<feature type="domain" description="FAT" evidence="13">
    <location>
        <begin position="1138"/>
        <end position="1731"/>
    </location>
</feature>
<evidence type="ECO:0000256" key="10">
    <source>
        <dbReference type="ARBA" id="ARBA00048679"/>
    </source>
</evidence>
<dbReference type="GO" id="GO:0031931">
    <property type="term" value="C:TORC1 complex"/>
    <property type="evidence" value="ECO:0007669"/>
    <property type="project" value="TreeGrafter"/>
</dbReference>
<feature type="domain" description="PI3K/PI4K catalytic" evidence="12">
    <location>
        <begin position="1975"/>
        <end position="2312"/>
    </location>
</feature>
<comment type="similarity">
    <text evidence="1">Belongs to the PI3/PI4-kinase family.</text>
</comment>
<dbReference type="GO" id="GO:0004674">
    <property type="term" value="F:protein serine/threonine kinase activity"/>
    <property type="evidence" value="ECO:0007669"/>
    <property type="project" value="UniProtKB-KW"/>
</dbReference>
<name>A0A9P0ARW4_BRAAE</name>
<evidence type="ECO:0000256" key="9">
    <source>
        <dbReference type="ARBA" id="ARBA00047899"/>
    </source>
</evidence>
<dbReference type="SUPFAM" id="SSF56112">
    <property type="entry name" value="Protein kinase-like (PK-like)"/>
    <property type="match status" value="1"/>
</dbReference>
<dbReference type="PROSITE" id="PS51190">
    <property type="entry name" value="FATC"/>
    <property type="match status" value="1"/>
</dbReference>
<organism evidence="15 16">
    <name type="scientific">Brassicogethes aeneus</name>
    <name type="common">Rape pollen beetle</name>
    <name type="synonym">Meligethes aeneus</name>
    <dbReference type="NCBI Taxonomy" id="1431903"/>
    <lineage>
        <taxon>Eukaryota</taxon>
        <taxon>Metazoa</taxon>
        <taxon>Ecdysozoa</taxon>
        <taxon>Arthropoda</taxon>
        <taxon>Hexapoda</taxon>
        <taxon>Insecta</taxon>
        <taxon>Pterygota</taxon>
        <taxon>Neoptera</taxon>
        <taxon>Endopterygota</taxon>
        <taxon>Coleoptera</taxon>
        <taxon>Polyphaga</taxon>
        <taxon>Cucujiformia</taxon>
        <taxon>Nitidulidae</taxon>
        <taxon>Meligethinae</taxon>
        <taxon>Brassicogethes</taxon>
    </lineage>
</organism>
<dbReference type="CDD" id="cd05170">
    <property type="entry name" value="PIKKc_SMG1"/>
    <property type="match status" value="1"/>
</dbReference>
<dbReference type="InterPro" id="IPR011009">
    <property type="entry name" value="Kinase-like_dom_sf"/>
</dbReference>
<dbReference type="InterPro" id="IPR031559">
    <property type="entry name" value="SMG1"/>
</dbReference>
<dbReference type="PROSITE" id="PS00916">
    <property type="entry name" value="PI3_4_KINASE_2"/>
    <property type="match status" value="1"/>
</dbReference>
<dbReference type="Pfam" id="PF02260">
    <property type="entry name" value="FATC"/>
    <property type="match status" value="1"/>
</dbReference>
<dbReference type="EC" id="2.7.11.1" evidence="2"/>
<gene>
    <name evidence="15" type="ORF">MELIAE_LOCUS987</name>
</gene>
<evidence type="ECO:0000259" key="14">
    <source>
        <dbReference type="PROSITE" id="PS51190"/>
    </source>
</evidence>
<dbReference type="InterPro" id="IPR050517">
    <property type="entry name" value="DDR_Repair_Kinase"/>
</dbReference>
<evidence type="ECO:0000256" key="6">
    <source>
        <dbReference type="ARBA" id="ARBA00022777"/>
    </source>
</evidence>
<reference evidence="15" key="1">
    <citation type="submission" date="2021-12" db="EMBL/GenBank/DDBJ databases">
        <authorList>
            <person name="King R."/>
        </authorList>
    </citation>
    <scope>NUCLEOTIDE SEQUENCE</scope>
</reference>
<evidence type="ECO:0000313" key="15">
    <source>
        <dbReference type="EMBL" id="CAH0546906.1"/>
    </source>
</evidence>
<evidence type="ECO:0000313" key="16">
    <source>
        <dbReference type="Proteomes" id="UP001154078"/>
    </source>
</evidence>
<evidence type="ECO:0000256" key="7">
    <source>
        <dbReference type="ARBA" id="ARBA00022840"/>
    </source>
</evidence>
<dbReference type="GO" id="GO:0005524">
    <property type="term" value="F:ATP binding"/>
    <property type="evidence" value="ECO:0007669"/>
    <property type="project" value="UniProtKB-KW"/>
</dbReference>
<dbReference type="PROSITE" id="PS51189">
    <property type="entry name" value="FAT"/>
    <property type="match status" value="1"/>
</dbReference>
<dbReference type="Proteomes" id="UP001154078">
    <property type="component" value="Chromosome 1"/>
</dbReference>
<feature type="region of interest" description="Disordered" evidence="11">
    <location>
        <begin position="1"/>
        <end position="94"/>
    </location>
</feature>
<proteinExistence type="inferred from homology"/>
<evidence type="ECO:0000256" key="8">
    <source>
        <dbReference type="ARBA" id="ARBA00023161"/>
    </source>
</evidence>
<evidence type="ECO:0000256" key="5">
    <source>
        <dbReference type="ARBA" id="ARBA00022741"/>
    </source>
</evidence>
<dbReference type="InterPro" id="IPR036940">
    <property type="entry name" value="PI3/4_kinase_cat_sf"/>
</dbReference>
<evidence type="ECO:0000256" key="2">
    <source>
        <dbReference type="ARBA" id="ARBA00012513"/>
    </source>
</evidence>
<dbReference type="PROSITE" id="PS50290">
    <property type="entry name" value="PI3_4_KINASE_3"/>
    <property type="match status" value="1"/>
</dbReference>
<dbReference type="InterPro" id="IPR003152">
    <property type="entry name" value="FATC_dom"/>
</dbReference>
<keyword evidence="5" id="KW-0547">Nucleotide-binding</keyword>
<dbReference type="EMBL" id="OV121132">
    <property type="protein sequence ID" value="CAH0546906.1"/>
    <property type="molecule type" value="Genomic_DNA"/>
</dbReference>
<dbReference type="GO" id="GO:0031932">
    <property type="term" value="C:TORC2 complex"/>
    <property type="evidence" value="ECO:0007669"/>
    <property type="project" value="TreeGrafter"/>
</dbReference>
<comment type="catalytic activity">
    <reaction evidence="10">
        <text>L-seryl-[protein] + ATP = O-phospho-L-seryl-[protein] + ADP + H(+)</text>
        <dbReference type="Rhea" id="RHEA:17989"/>
        <dbReference type="Rhea" id="RHEA-COMP:9863"/>
        <dbReference type="Rhea" id="RHEA-COMP:11604"/>
        <dbReference type="ChEBI" id="CHEBI:15378"/>
        <dbReference type="ChEBI" id="CHEBI:29999"/>
        <dbReference type="ChEBI" id="CHEBI:30616"/>
        <dbReference type="ChEBI" id="CHEBI:83421"/>
        <dbReference type="ChEBI" id="CHEBI:456216"/>
        <dbReference type="EC" id="2.7.11.1"/>
    </reaction>
</comment>
<accession>A0A9P0ARW4</accession>
<evidence type="ECO:0000256" key="11">
    <source>
        <dbReference type="SAM" id="MobiDB-lite"/>
    </source>
</evidence>
<keyword evidence="6" id="KW-0418">Kinase</keyword>
<dbReference type="GO" id="GO:0031929">
    <property type="term" value="P:TOR signaling"/>
    <property type="evidence" value="ECO:0007669"/>
    <property type="project" value="TreeGrafter"/>
</dbReference>
<dbReference type="GO" id="GO:0000184">
    <property type="term" value="P:nuclear-transcribed mRNA catabolic process, nonsense-mediated decay"/>
    <property type="evidence" value="ECO:0007669"/>
    <property type="project" value="UniProtKB-KW"/>
</dbReference>
<keyword evidence="8" id="KW-0866">Nonsense-mediated mRNA decay</keyword>
<keyword evidence="7" id="KW-0067">ATP-binding</keyword>
<evidence type="ECO:0000259" key="12">
    <source>
        <dbReference type="PROSITE" id="PS50290"/>
    </source>
</evidence>
<evidence type="ECO:0000256" key="1">
    <source>
        <dbReference type="ARBA" id="ARBA00011031"/>
    </source>
</evidence>
<dbReference type="OrthoDB" id="10065496at2759"/>